<protein>
    <submittedName>
        <fullName evidence="4">Response regulator transcription factor</fullName>
    </submittedName>
</protein>
<proteinExistence type="predicted"/>
<dbReference type="GO" id="GO:0000156">
    <property type="term" value="F:phosphorelay response regulator activity"/>
    <property type="evidence" value="ECO:0007669"/>
    <property type="project" value="InterPro"/>
</dbReference>
<gene>
    <name evidence="4" type="ORF">H8707_05980</name>
</gene>
<feature type="domain" description="Response regulatory" evidence="2">
    <location>
        <begin position="3"/>
        <end position="123"/>
    </location>
</feature>
<comment type="caution">
    <text evidence="4">The sequence shown here is derived from an EMBL/GenBank/DDBJ whole genome shotgun (WGS) entry which is preliminary data.</text>
</comment>
<keyword evidence="5" id="KW-1185">Reference proteome</keyword>
<dbReference type="PANTHER" id="PTHR37299:SF1">
    <property type="entry name" value="STAGE 0 SPORULATION PROTEIN A HOMOLOG"/>
    <property type="match status" value="1"/>
</dbReference>
<organism evidence="4 5">
    <name type="scientific">Paratissierella segnis</name>
    <dbReference type="NCBI Taxonomy" id="2763679"/>
    <lineage>
        <taxon>Bacteria</taxon>
        <taxon>Bacillati</taxon>
        <taxon>Bacillota</taxon>
        <taxon>Tissierellia</taxon>
        <taxon>Tissierellales</taxon>
        <taxon>Tissierellaceae</taxon>
        <taxon>Paratissierella</taxon>
    </lineage>
</organism>
<dbReference type="InterPro" id="IPR011006">
    <property type="entry name" value="CheY-like_superfamily"/>
</dbReference>
<dbReference type="Gene3D" id="3.40.50.2300">
    <property type="match status" value="1"/>
</dbReference>
<dbReference type="PROSITE" id="PS50110">
    <property type="entry name" value="RESPONSE_REGULATORY"/>
    <property type="match status" value="1"/>
</dbReference>
<evidence type="ECO:0000313" key="4">
    <source>
        <dbReference type="EMBL" id="MBC8587781.1"/>
    </source>
</evidence>
<accession>A0A926EUA8</accession>
<reference evidence="4" key="1">
    <citation type="submission" date="2020-08" db="EMBL/GenBank/DDBJ databases">
        <title>Genome public.</title>
        <authorList>
            <person name="Liu C."/>
            <person name="Sun Q."/>
        </authorList>
    </citation>
    <scope>NUCLEOTIDE SEQUENCE</scope>
    <source>
        <strain evidence="4">BX21</strain>
    </source>
</reference>
<dbReference type="SMART" id="SM00448">
    <property type="entry name" value="REC"/>
    <property type="match status" value="1"/>
</dbReference>
<dbReference type="Pfam" id="PF04397">
    <property type="entry name" value="LytTR"/>
    <property type="match status" value="1"/>
</dbReference>
<evidence type="ECO:0000259" key="2">
    <source>
        <dbReference type="PROSITE" id="PS50110"/>
    </source>
</evidence>
<dbReference type="GO" id="GO:0003677">
    <property type="term" value="F:DNA binding"/>
    <property type="evidence" value="ECO:0007669"/>
    <property type="project" value="InterPro"/>
</dbReference>
<dbReference type="SUPFAM" id="SSF52172">
    <property type="entry name" value="CheY-like"/>
    <property type="match status" value="1"/>
</dbReference>
<dbReference type="PROSITE" id="PS50930">
    <property type="entry name" value="HTH_LYTTR"/>
    <property type="match status" value="1"/>
</dbReference>
<feature type="modified residue" description="4-aspartylphosphate" evidence="1">
    <location>
        <position position="60"/>
    </location>
</feature>
<feature type="domain" description="HTH LytTR-type" evidence="3">
    <location>
        <begin position="135"/>
        <end position="235"/>
    </location>
</feature>
<name>A0A926EUA8_9FIRM</name>
<evidence type="ECO:0000259" key="3">
    <source>
        <dbReference type="PROSITE" id="PS50930"/>
    </source>
</evidence>
<dbReference type="InterPro" id="IPR046947">
    <property type="entry name" value="LytR-like"/>
</dbReference>
<dbReference type="RefSeq" id="WP_262429229.1">
    <property type="nucleotide sequence ID" value="NZ_JACRTG010000016.1"/>
</dbReference>
<sequence length="255" mass="29811">MLKIALCDDNKNTITKYAELISELVEKYQLQIEISCFSSGESLFFHYSNIPEQIDIIYLDILMDKTDCMETARKLRDIGCKAQIIFLTSYEDYVYEAFEVNAAQYLIKEDTSKEKFEKVFLKAVEMVSENKEELFSIKFDGKTTVIPISEIAYFEIWNRVITVYYGDGKSAKYYYSIDRLEEEMSGKDFVRVHRSYLVNLSYIEMFRNQNIKLKTGAIIPVGVTYSESLKKTLSNYISRFHIYNTTDINGKEEDL</sequence>
<keyword evidence="1" id="KW-0597">Phosphoprotein</keyword>
<dbReference type="EMBL" id="JACRTG010000016">
    <property type="protein sequence ID" value="MBC8587781.1"/>
    <property type="molecule type" value="Genomic_DNA"/>
</dbReference>
<dbReference type="Proteomes" id="UP000601171">
    <property type="component" value="Unassembled WGS sequence"/>
</dbReference>
<dbReference type="InterPro" id="IPR001789">
    <property type="entry name" value="Sig_transdc_resp-reg_receiver"/>
</dbReference>
<evidence type="ECO:0000256" key="1">
    <source>
        <dbReference type="PROSITE-ProRule" id="PRU00169"/>
    </source>
</evidence>
<evidence type="ECO:0000313" key="5">
    <source>
        <dbReference type="Proteomes" id="UP000601171"/>
    </source>
</evidence>
<dbReference type="Pfam" id="PF00072">
    <property type="entry name" value="Response_reg"/>
    <property type="match status" value="1"/>
</dbReference>
<dbReference type="PANTHER" id="PTHR37299">
    <property type="entry name" value="TRANSCRIPTIONAL REGULATOR-RELATED"/>
    <property type="match status" value="1"/>
</dbReference>
<dbReference type="AlphaFoldDB" id="A0A926EUA8"/>
<dbReference type="SMART" id="SM00850">
    <property type="entry name" value="LytTR"/>
    <property type="match status" value="1"/>
</dbReference>
<dbReference type="InterPro" id="IPR007492">
    <property type="entry name" value="LytTR_DNA-bd_dom"/>
</dbReference>
<dbReference type="Gene3D" id="2.40.50.1020">
    <property type="entry name" value="LytTr DNA-binding domain"/>
    <property type="match status" value="1"/>
</dbReference>